<evidence type="ECO:0000259" key="10">
    <source>
        <dbReference type="PROSITE" id="PS00906"/>
    </source>
</evidence>
<reference evidence="13" key="1">
    <citation type="submission" date="2018-05" db="EMBL/GenBank/DDBJ databases">
        <authorList>
            <person name="Li X."/>
        </authorList>
    </citation>
    <scope>NUCLEOTIDE SEQUENCE [LARGE SCALE GENOMIC DNA]</scope>
    <source>
        <strain evidence="13">YIM 73061</strain>
    </source>
</reference>
<feature type="binding site" evidence="7">
    <location>
        <position position="324"/>
    </location>
    <ligand>
        <name>substrate</name>
    </ligand>
</feature>
<organism evidence="12 13">
    <name type="scientific">Phenylobacterium deserti</name>
    <dbReference type="NCBI Taxonomy" id="1914756"/>
    <lineage>
        <taxon>Bacteria</taxon>
        <taxon>Pseudomonadati</taxon>
        <taxon>Pseudomonadota</taxon>
        <taxon>Alphaproteobacteria</taxon>
        <taxon>Caulobacterales</taxon>
        <taxon>Caulobacteraceae</taxon>
        <taxon>Phenylobacterium</taxon>
    </lineage>
</organism>
<dbReference type="CDD" id="cd00717">
    <property type="entry name" value="URO-D"/>
    <property type="match status" value="1"/>
</dbReference>
<evidence type="ECO:0000256" key="9">
    <source>
        <dbReference type="RuleBase" id="RU004169"/>
    </source>
</evidence>
<evidence type="ECO:0000256" key="2">
    <source>
        <dbReference type="ARBA" id="ARBA00009935"/>
    </source>
</evidence>
<comment type="caution">
    <text evidence="7">Lacks conserved residue(s) required for the propagation of feature annotation.</text>
</comment>
<feature type="binding site" evidence="7">
    <location>
        <position position="208"/>
    </location>
    <ligand>
        <name>substrate</name>
    </ligand>
</feature>
<feature type="binding site" evidence="7">
    <location>
        <position position="79"/>
    </location>
    <ligand>
        <name>substrate</name>
    </ligand>
</feature>
<comment type="catalytic activity">
    <reaction evidence="7 8">
        <text>uroporphyrinogen III + 4 H(+) = coproporphyrinogen III + 4 CO2</text>
        <dbReference type="Rhea" id="RHEA:19865"/>
        <dbReference type="ChEBI" id="CHEBI:15378"/>
        <dbReference type="ChEBI" id="CHEBI:16526"/>
        <dbReference type="ChEBI" id="CHEBI:57308"/>
        <dbReference type="ChEBI" id="CHEBI:57309"/>
        <dbReference type="EC" id="4.1.1.37"/>
    </reaction>
</comment>
<evidence type="ECO:0000313" key="12">
    <source>
        <dbReference type="EMBL" id="RAK57315.1"/>
    </source>
</evidence>
<name>A0A328ASL8_9CAUL</name>
<dbReference type="EC" id="4.1.1.37" evidence="3 7"/>
<evidence type="ECO:0000313" key="13">
    <source>
        <dbReference type="Proteomes" id="UP000249725"/>
    </source>
</evidence>
<feature type="domain" description="Uroporphyrinogen decarboxylase (URO-D)" evidence="10">
    <location>
        <begin position="24"/>
        <end position="33"/>
    </location>
</feature>
<dbReference type="EMBL" id="QFYR01000001">
    <property type="protein sequence ID" value="RAK57315.1"/>
    <property type="molecule type" value="Genomic_DNA"/>
</dbReference>
<keyword evidence="7" id="KW-0963">Cytoplasm</keyword>
<keyword evidence="13" id="KW-1185">Reference proteome</keyword>
<dbReference type="PANTHER" id="PTHR21091">
    <property type="entry name" value="METHYLTETRAHYDROFOLATE:HOMOCYSTEINE METHYLTRANSFERASE RELATED"/>
    <property type="match status" value="1"/>
</dbReference>
<evidence type="ECO:0000256" key="3">
    <source>
        <dbReference type="ARBA" id="ARBA00012288"/>
    </source>
</evidence>
<comment type="pathway">
    <text evidence="1 7 8">Porphyrin-containing compound metabolism; protoporphyrin-IX biosynthesis; coproporphyrinogen-III from 5-aminolevulinate: step 4/4.</text>
</comment>
<comment type="subunit">
    <text evidence="7">Homodimer.</text>
</comment>
<evidence type="ECO:0000259" key="11">
    <source>
        <dbReference type="PROSITE" id="PS00907"/>
    </source>
</evidence>
<protein>
    <recommendedName>
        <fullName evidence="3 7">Uroporphyrinogen decarboxylase</fullName>
        <shortName evidence="7">UPD</shortName>
        <shortName evidence="7">URO-D</shortName>
        <ecNumber evidence="3 7">4.1.1.37</ecNumber>
    </recommendedName>
</protein>
<dbReference type="HAMAP" id="MF_00218">
    <property type="entry name" value="URO_D"/>
    <property type="match status" value="1"/>
</dbReference>
<dbReference type="OrthoDB" id="9806656at2"/>
<dbReference type="GO" id="GO:0004853">
    <property type="term" value="F:uroporphyrinogen decarboxylase activity"/>
    <property type="evidence" value="ECO:0007669"/>
    <property type="project" value="UniProtKB-UniRule"/>
</dbReference>
<evidence type="ECO:0000256" key="1">
    <source>
        <dbReference type="ARBA" id="ARBA00004804"/>
    </source>
</evidence>
<keyword evidence="5 7" id="KW-0456">Lyase</keyword>
<dbReference type="NCBIfam" id="TIGR01464">
    <property type="entry name" value="hemE"/>
    <property type="match status" value="1"/>
</dbReference>
<evidence type="ECO:0000256" key="5">
    <source>
        <dbReference type="ARBA" id="ARBA00023239"/>
    </source>
</evidence>
<evidence type="ECO:0000256" key="7">
    <source>
        <dbReference type="HAMAP-Rule" id="MF_00218"/>
    </source>
</evidence>
<keyword evidence="6 7" id="KW-0627">Porphyrin biosynthesis</keyword>
<comment type="subcellular location">
    <subcellularLocation>
        <location evidence="7">Cytoplasm</location>
    </subcellularLocation>
</comment>
<feature type="site" description="Transition state stabilizer" evidence="7">
    <location>
        <position position="79"/>
    </location>
</feature>
<sequence>MSSSPDPTPRLLRALAGETLDRPPIWFMRQAGRSLPEYRELRSKAPDFLAFCNNPEMAAEATLQPMRRFPLDAAIMFSDILVIPQALGQKVWFEAGEGPRLGDLPPIEALRDEVEASTGRLSAMGETLQRVRAELEPERALIGFAGAPWTVATYMIEGRGSNREAARSFAYQQPEKLDALLDVLVDATARYLVMQAESGAQVLKLFESWAEGLAEDTFERVVVAPHAAIVEKVRASGVTAPIIGFPRGAGTLVDNYAEAVPVEGVALDTQASAALGRRLQAQGKTIQGALDNLLLRAGGAALDARVEQLLAQWGEGPWIFNLGHGVLPDTPIENLARVIGRVTGKPVESAQ</sequence>
<comment type="function">
    <text evidence="7">Catalyzes the decarboxylation of four acetate groups of uroporphyrinogen-III to yield coproporphyrinogen-III.</text>
</comment>
<dbReference type="AlphaFoldDB" id="A0A328ASL8"/>
<comment type="caution">
    <text evidence="12">The sequence shown here is derived from an EMBL/GenBank/DDBJ whole genome shotgun (WGS) entry which is preliminary data.</text>
</comment>
<evidence type="ECO:0000256" key="6">
    <source>
        <dbReference type="ARBA" id="ARBA00023244"/>
    </source>
</evidence>
<gene>
    <name evidence="7" type="primary">hemE</name>
    <name evidence="12" type="ORF">DJ018_05050</name>
</gene>
<dbReference type="PROSITE" id="PS00906">
    <property type="entry name" value="UROD_1"/>
    <property type="match status" value="1"/>
</dbReference>
<comment type="similarity">
    <text evidence="2 7 9">Belongs to the uroporphyrinogen decarboxylase family.</text>
</comment>
<dbReference type="InterPro" id="IPR038071">
    <property type="entry name" value="UROD/MetE-like_sf"/>
</dbReference>
<dbReference type="PANTHER" id="PTHR21091:SF169">
    <property type="entry name" value="UROPORPHYRINOGEN DECARBOXYLASE"/>
    <property type="match status" value="1"/>
</dbReference>
<dbReference type="RefSeq" id="WP_111513767.1">
    <property type="nucleotide sequence ID" value="NZ_QFYR01000001.1"/>
</dbReference>
<dbReference type="UniPathway" id="UPA00251">
    <property type="reaction ID" value="UER00321"/>
</dbReference>
<dbReference type="GO" id="GO:0005829">
    <property type="term" value="C:cytosol"/>
    <property type="evidence" value="ECO:0007669"/>
    <property type="project" value="TreeGrafter"/>
</dbReference>
<accession>A0A328ASL8</accession>
<feature type="binding site" evidence="7">
    <location>
        <begin position="29"/>
        <end position="33"/>
    </location>
    <ligand>
        <name>substrate</name>
    </ligand>
</feature>
<dbReference type="InterPro" id="IPR000257">
    <property type="entry name" value="Uroporphyrinogen_deCOase"/>
</dbReference>
<dbReference type="GO" id="GO:0019353">
    <property type="term" value="P:protoporphyrinogen IX biosynthetic process from glutamate"/>
    <property type="evidence" value="ECO:0007669"/>
    <property type="project" value="TreeGrafter"/>
</dbReference>
<dbReference type="Gene3D" id="3.20.20.210">
    <property type="match status" value="1"/>
</dbReference>
<dbReference type="SUPFAM" id="SSF51726">
    <property type="entry name" value="UROD/MetE-like"/>
    <property type="match status" value="1"/>
</dbReference>
<dbReference type="PROSITE" id="PS00907">
    <property type="entry name" value="UROD_2"/>
    <property type="match status" value="1"/>
</dbReference>
<evidence type="ECO:0000256" key="4">
    <source>
        <dbReference type="ARBA" id="ARBA00022793"/>
    </source>
</evidence>
<feature type="domain" description="Uroporphyrinogen decarboxylase (URO-D)" evidence="11">
    <location>
        <begin position="142"/>
        <end position="158"/>
    </location>
</feature>
<keyword evidence="4 7" id="KW-0210">Decarboxylase</keyword>
<feature type="binding site" evidence="7">
    <location>
        <position position="154"/>
    </location>
    <ligand>
        <name>substrate</name>
    </ligand>
</feature>
<proteinExistence type="inferred from homology"/>
<dbReference type="InterPro" id="IPR006361">
    <property type="entry name" value="Uroporphyrinogen_deCO2ase_HemE"/>
</dbReference>
<dbReference type="Proteomes" id="UP000249725">
    <property type="component" value="Unassembled WGS sequence"/>
</dbReference>
<dbReference type="Pfam" id="PF01208">
    <property type="entry name" value="URO-D"/>
    <property type="match status" value="1"/>
</dbReference>
<evidence type="ECO:0000256" key="8">
    <source>
        <dbReference type="RuleBase" id="RU000554"/>
    </source>
</evidence>